<evidence type="ECO:0000313" key="3">
    <source>
        <dbReference type="Proteomes" id="UP000242175"/>
    </source>
</evidence>
<dbReference type="AlphaFoldDB" id="A0A220VFZ1"/>
<reference evidence="2 3" key="1">
    <citation type="journal article" date="2016" name="Int. J. Syst. Evol. Microbiol.">
        <title>Paraphotobacterium marinum gen. nov., sp. nov., a member of the family Vibrionaceae, isolated from surface seawater.</title>
        <authorList>
            <person name="Huang Z."/>
            <person name="Dong C."/>
            <person name="Shao Z."/>
        </authorList>
    </citation>
    <scope>NUCLEOTIDE SEQUENCE [LARGE SCALE GENOMIC DNA]</scope>
    <source>
        <strain evidence="2 3">NSCS20N07D</strain>
    </source>
</reference>
<organism evidence="2 3">
    <name type="scientific">Paraphotobacterium marinum</name>
    <dbReference type="NCBI Taxonomy" id="1755811"/>
    <lineage>
        <taxon>Bacteria</taxon>
        <taxon>Pseudomonadati</taxon>
        <taxon>Pseudomonadota</taxon>
        <taxon>Gammaproteobacteria</taxon>
        <taxon>Vibrionales</taxon>
        <taxon>Vibrionaceae</taxon>
        <taxon>Paraphotobacterium</taxon>
    </lineage>
</organism>
<keyword evidence="1" id="KW-1133">Transmembrane helix</keyword>
<feature type="transmembrane region" description="Helical" evidence="1">
    <location>
        <begin position="20"/>
        <end position="42"/>
    </location>
</feature>
<protein>
    <submittedName>
        <fullName evidence="2">Uncharacterized protein</fullName>
    </submittedName>
</protein>
<sequence length="91" mass="11191">MLRFNSYKLYKLIYKRQKTLAFLFYLYTYLSWNIPPILHLKFWEIDNFYPEILCQLTALFFNIVSALIIIKISDLTIEHKSYKAVFKYIFF</sequence>
<dbReference type="EMBL" id="CP022356">
    <property type="protein sequence ID" value="ASK79285.1"/>
    <property type="molecule type" value="Genomic_DNA"/>
</dbReference>
<evidence type="ECO:0000313" key="2">
    <source>
        <dbReference type="EMBL" id="ASK79285.1"/>
    </source>
</evidence>
<keyword evidence="1" id="KW-0472">Membrane</keyword>
<dbReference type="Proteomes" id="UP000242175">
    <property type="component" value="Chromosome small"/>
</dbReference>
<dbReference type="KEGG" id="pmai:CF386_09450"/>
<keyword evidence="3" id="KW-1185">Reference proteome</keyword>
<accession>A0A220VFZ1</accession>
<keyword evidence="1" id="KW-0812">Transmembrane</keyword>
<name>A0A220VFZ1_9GAMM</name>
<evidence type="ECO:0000256" key="1">
    <source>
        <dbReference type="SAM" id="Phobius"/>
    </source>
</evidence>
<gene>
    <name evidence="2" type="ORF">CF386_09450</name>
</gene>
<proteinExistence type="predicted"/>
<feature type="transmembrane region" description="Helical" evidence="1">
    <location>
        <begin position="48"/>
        <end position="70"/>
    </location>
</feature>